<dbReference type="PROSITE" id="PS51257">
    <property type="entry name" value="PROKAR_LIPOPROTEIN"/>
    <property type="match status" value="1"/>
</dbReference>
<protein>
    <submittedName>
        <fullName evidence="1">Peptidase M26</fullName>
    </submittedName>
</protein>
<dbReference type="Proteomes" id="UP000501780">
    <property type="component" value="Chromosome"/>
</dbReference>
<reference evidence="1 2" key="1">
    <citation type="submission" date="2020-03" db="EMBL/GenBank/DDBJ databases">
        <title>Genomic analysis of Bacteroides faecium CBA7301.</title>
        <authorList>
            <person name="Kim J."/>
            <person name="Roh S.W."/>
        </authorList>
    </citation>
    <scope>NUCLEOTIDE SEQUENCE [LARGE SCALE GENOMIC DNA]</scope>
    <source>
        <strain evidence="1 2">CBA7301</strain>
    </source>
</reference>
<gene>
    <name evidence="1" type="ORF">BacF7301_07955</name>
</gene>
<keyword evidence="2" id="KW-1185">Reference proteome</keyword>
<dbReference type="Gene3D" id="2.160.20.110">
    <property type="match status" value="1"/>
</dbReference>
<dbReference type="AlphaFoldDB" id="A0A6H0KLC2"/>
<proteinExistence type="predicted"/>
<organism evidence="1 2">
    <name type="scientific">Bacteroides faecium</name>
    <dbReference type="NCBI Taxonomy" id="2715212"/>
    <lineage>
        <taxon>Bacteria</taxon>
        <taxon>Pseudomonadati</taxon>
        <taxon>Bacteroidota</taxon>
        <taxon>Bacteroidia</taxon>
        <taxon>Bacteroidales</taxon>
        <taxon>Bacteroidaceae</taxon>
        <taxon>Bacteroides</taxon>
    </lineage>
</organism>
<evidence type="ECO:0000313" key="2">
    <source>
        <dbReference type="Proteomes" id="UP000501780"/>
    </source>
</evidence>
<accession>A0A6H0KLC2</accession>
<name>A0A6H0KLC2_9BACE</name>
<evidence type="ECO:0000313" key="1">
    <source>
        <dbReference type="EMBL" id="QIU94085.1"/>
    </source>
</evidence>
<dbReference type="EMBL" id="CP050831">
    <property type="protein sequence ID" value="QIU94085.1"/>
    <property type="molecule type" value="Genomic_DNA"/>
</dbReference>
<dbReference type="KEGG" id="bfc:BacF7301_07955"/>
<dbReference type="RefSeq" id="WP_167961785.1">
    <property type="nucleotide sequence ID" value="NZ_CP050831.1"/>
</dbReference>
<sequence>MKKVYHLLGIALLGTIALTSCEEDKIVNENTGGENDADKNLADYTFSASIKQAEPLARANLQNDVYTWDSGDAVTVWNRNLGTGYNFTVASIVTGHNAEFSGKAAMGDRHKLVAVFPQKEAQTFNELSTFSMPDVCVQTGKTAELTNTTFMVATGDVAENKIPALTFSPLTALIQFNLKNTSDRELKIRRITVGSDDNVFPAELKIDDNGTVQSLSGMRNKITLELGEQVLAVNETLNGYLNILPTTYDDTRLMKDKTVLSVTVNIWNGETEQDVIVLKEVQVQNMETKVGLDMNATAWQFAAGRHYEMNFNVDYRFQIPEEGYLIDEDGDIHIYNKKGLLGWKQIMNEHRKAVVTLEKEYIKPDGVIDLTGEVWESIKSFEGELEGNGVVIDNLVIGKEGFVTTNNGTIRNLVLGNVSFATDVTASSGTLVAENNGNIVNCAVGNINATVTKPVNFGGLVGTNTQPGKVENCRVASGTIHLNLNGTDSGSASLGGLVGQNYGGAGVVINSYVGAVTINHPTNSVNASNVGGLVGWNNVGKIKGCYSLASLEINCSAQTGGLVGVNANGTVLASYVAGSISGKIVNNTGGLLGFNNGGNTIVTACYVTTQLSAATTAANKFGAFIGTNNGNAKESYFMNTTVNNATGNNSSNGIIQVTADKLKSKVRYMNLAIEETENGFGFNFKVNEDAATSTEQPLILQPAVPVPGFGGSDFGEGGDI</sequence>